<protein>
    <submittedName>
        <fullName evidence="2">Uncharacterized protein</fullName>
    </submittedName>
</protein>
<gene>
    <name evidence="2" type="ORF">MKK02DRAFT_33186</name>
</gene>
<feature type="region of interest" description="Disordered" evidence="1">
    <location>
        <begin position="227"/>
        <end position="261"/>
    </location>
</feature>
<dbReference type="EMBL" id="JAKWFO010000005">
    <property type="protein sequence ID" value="KAI9635857.1"/>
    <property type="molecule type" value="Genomic_DNA"/>
</dbReference>
<evidence type="ECO:0000313" key="2">
    <source>
        <dbReference type="EMBL" id="KAI9635857.1"/>
    </source>
</evidence>
<reference evidence="2" key="1">
    <citation type="journal article" date="2022" name="G3 (Bethesda)">
        <title>High quality genome of the basidiomycete yeast Dioszegia hungarica PDD-24b-2 isolated from cloud water.</title>
        <authorList>
            <person name="Jarrige D."/>
            <person name="Haridas S."/>
            <person name="Bleykasten-Grosshans C."/>
            <person name="Joly M."/>
            <person name="Nadalig T."/>
            <person name="Sancelme M."/>
            <person name="Vuilleumier S."/>
            <person name="Grigoriev I.V."/>
            <person name="Amato P."/>
            <person name="Bringel F."/>
        </authorList>
    </citation>
    <scope>NUCLEOTIDE SEQUENCE</scope>
    <source>
        <strain evidence="2">PDD-24b-2</strain>
    </source>
</reference>
<feature type="compositionally biased region" description="Low complexity" evidence="1">
    <location>
        <begin position="181"/>
        <end position="198"/>
    </location>
</feature>
<proteinExistence type="predicted"/>
<dbReference type="GeneID" id="77727871"/>
<dbReference type="RefSeq" id="XP_052945634.1">
    <property type="nucleotide sequence ID" value="XM_053088666.1"/>
</dbReference>
<evidence type="ECO:0000313" key="3">
    <source>
        <dbReference type="Proteomes" id="UP001164286"/>
    </source>
</evidence>
<name>A0AA38H8M0_9TREE</name>
<comment type="caution">
    <text evidence="2">The sequence shown here is derived from an EMBL/GenBank/DDBJ whole genome shotgun (WGS) entry which is preliminary data.</text>
</comment>
<dbReference type="Proteomes" id="UP001164286">
    <property type="component" value="Unassembled WGS sequence"/>
</dbReference>
<keyword evidence="3" id="KW-1185">Reference proteome</keyword>
<accession>A0AA38H8M0</accession>
<evidence type="ECO:0000256" key="1">
    <source>
        <dbReference type="SAM" id="MobiDB-lite"/>
    </source>
</evidence>
<sequence length="281" mass="30347">MTTTQQQPRAMATGHRHHPYAAASSSSSRAVQPQADRKYTSAHASSSRRSPEHHVSQVMPPSPPRSRRDHSETPPSGLGAAFGGRDGGKWWDEELPQPPASLSSILDSFRRSGEGDRDLLLAILGAKKAEEERLTSLIQTRLTILQARLSVHAAADAAPTHAETIYSPRGSTTALMPERTPSLTSRASASSSAGPVSPIDQPQAYMSYDPRESVARSQAFHLPPPSGLWRKVSSGPETLPSIRMPAGGVKRSESEFGSPRHDLNGLDMLLDAGRRVETRLE</sequence>
<feature type="region of interest" description="Disordered" evidence="1">
    <location>
        <begin position="170"/>
        <end position="202"/>
    </location>
</feature>
<dbReference type="AlphaFoldDB" id="A0AA38H8M0"/>
<feature type="compositionally biased region" description="Basic and acidic residues" evidence="1">
    <location>
        <begin position="250"/>
        <end position="261"/>
    </location>
</feature>
<organism evidence="2 3">
    <name type="scientific">Dioszegia hungarica</name>
    <dbReference type="NCBI Taxonomy" id="4972"/>
    <lineage>
        <taxon>Eukaryota</taxon>
        <taxon>Fungi</taxon>
        <taxon>Dikarya</taxon>
        <taxon>Basidiomycota</taxon>
        <taxon>Agaricomycotina</taxon>
        <taxon>Tremellomycetes</taxon>
        <taxon>Tremellales</taxon>
        <taxon>Bulleribasidiaceae</taxon>
        <taxon>Dioszegia</taxon>
    </lineage>
</organism>
<feature type="region of interest" description="Disordered" evidence="1">
    <location>
        <begin position="1"/>
        <end position="96"/>
    </location>
</feature>